<keyword evidence="3" id="KW-1185">Reference proteome</keyword>
<proteinExistence type="predicted"/>
<dbReference type="Proteomes" id="UP001604336">
    <property type="component" value="Unassembled WGS sequence"/>
</dbReference>
<evidence type="ECO:0000313" key="3">
    <source>
        <dbReference type="Proteomes" id="UP001604336"/>
    </source>
</evidence>
<name>A0ABD1PCR2_9LAMI</name>
<dbReference type="AlphaFoldDB" id="A0ABD1PCR2"/>
<reference evidence="3" key="1">
    <citation type="submission" date="2024-07" db="EMBL/GenBank/DDBJ databases">
        <title>Two chromosome-level genome assemblies of Korean endemic species Abeliophyllum distichum and Forsythia ovata (Oleaceae).</title>
        <authorList>
            <person name="Jang H."/>
        </authorList>
    </citation>
    <scope>NUCLEOTIDE SEQUENCE [LARGE SCALE GENOMIC DNA]</scope>
</reference>
<dbReference type="EMBL" id="JBFOLK010000014">
    <property type="protein sequence ID" value="KAL2460884.1"/>
    <property type="molecule type" value="Genomic_DNA"/>
</dbReference>
<keyword evidence="1" id="KW-0175">Coiled coil</keyword>
<evidence type="ECO:0000313" key="2">
    <source>
        <dbReference type="EMBL" id="KAL2460884.1"/>
    </source>
</evidence>
<comment type="caution">
    <text evidence="2">The sequence shown here is derived from an EMBL/GenBank/DDBJ whole genome shotgun (WGS) entry which is preliminary data.</text>
</comment>
<evidence type="ECO:0000256" key="1">
    <source>
        <dbReference type="SAM" id="Coils"/>
    </source>
</evidence>
<feature type="coiled-coil region" evidence="1">
    <location>
        <begin position="29"/>
        <end position="56"/>
    </location>
</feature>
<protein>
    <submittedName>
        <fullName evidence="2">Uncharacterized protein</fullName>
    </submittedName>
</protein>
<accession>A0ABD1PCR2</accession>
<sequence>MLMNSFKDFLNIIYSKSTASINKDDFADYEILQLERKALKNTNELLRQMLESMAAALMKKFPNMKRLRVAFRLQSLESCTFSKDDTAGFPSSSYDSTNIPFESNIDLLRKNVSPSRRGNLTSEH</sequence>
<gene>
    <name evidence="2" type="ORF">Adt_44304</name>
</gene>
<organism evidence="2 3">
    <name type="scientific">Abeliophyllum distichum</name>
    <dbReference type="NCBI Taxonomy" id="126358"/>
    <lineage>
        <taxon>Eukaryota</taxon>
        <taxon>Viridiplantae</taxon>
        <taxon>Streptophyta</taxon>
        <taxon>Embryophyta</taxon>
        <taxon>Tracheophyta</taxon>
        <taxon>Spermatophyta</taxon>
        <taxon>Magnoliopsida</taxon>
        <taxon>eudicotyledons</taxon>
        <taxon>Gunneridae</taxon>
        <taxon>Pentapetalae</taxon>
        <taxon>asterids</taxon>
        <taxon>lamiids</taxon>
        <taxon>Lamiales</taxon>
        <taxon>Oleaceae</taxon>
        <taxon>Forsythieae</taxon>
        <taxon>Abeliophyllum</taxon>
    </lineage>
</organism>